<keyword evidence="2" id="KW-0804">Transcription</keyword>
<accession>A0A7D8UWE8</accession>
<keyword evidence="1" id="KW-0805">Transcription regulation</keyword>
<feature type="compositionally biased region" description="Low complexity" evidence="3">
    <location>
        <begin position="668"/>
        <end position="682"/>
    </location>
</feature>
<feature type="compositionally biased region" description="Polar residues" evidence="3">
    <location>
        <begin position="656"/>
        <end position="667"/>
    </location>
</feature>
<feature type="compositionally biased region" description="Low complexity" evidence="3">
    <location>
        <begin position="91"/>
        <end position="100"/>
    </location>
</feature>
<feature type="compositionally biased region" description="Low complexity" evidence="3">
    <location>
        <begin position="579"/>
        <end position="612"/>
    </location>
</feature>
<dbReference type="Proteomes" id="UP000481288">
    <property type="component" value="Unassembled WGS sequence"/>
</dbReference>
<evidence type="ECO:0000313" key="5">
    <source>
        <dbReference type="Proteomes" id="UP000481288"/>
    </source>
</evidence>
<dbReference type="GO" id="GO:0031490">
    <property type="term" value="F:chromatin DNA binding"/>
    <property type="evidence" value="ECO:0007669"/>
    <property type="project" value="TreeGrafter"/>
</dbReference>
<feature type="compositionally biased region" description="Polar residues" evidence="3">
    <location>
        <begin position="126"/>
        <end position="137"/>
    </location>
</feature>
<reference evidence="4 5" key="1">
    <citation type="submission" date="2018-05" db="EMBL/GenBank/DDBJ databases">
        <title>Whole genome sequencing for identification of molecular markers to develop diagnostic detection tools for the regulated plant pathogen Lachnellula willkommii.</title>
        <authorList>
            <person name="Giroux E."/>
            <person name="Bilodeau G."/>
        </authorList>
    </citation>
    <scope>NUCLEOTIDE SEQUENCE [LARGE SCALE GENOMIC DNA]</scope>
    <source>
        <strain evidence="4 5">CBS 625.97</strain>
    </source>
</reference>
<name>A0A7D8UWE8_9HELO</name>
<feature type="compositionally biased region" description="Polar residues" evidence="3">
    <location>
        <begin position="146"/>
        <end position="160"/>
    </location>
</feature>
<feature type="compositionally biased region" description="Polar residues" evidence="3">
    <location>
        <begin position="621"/>
        <end position="630"/>
    </location>
</feature>
<organism evidence="4 5">
    <name type="scientific">Lachnellula cervina</name>
    <dbReference type="NCBI Taxonomy" id="1316786"/>
    <lineage>
        <taxon>Eukaryota</taxon>
        <taxon>Fungi</taxon>
        <taxon>Dikarya</taxon>
        <taxon>Ascomycota</taxon>
        <taxon>Pezizomycotina</taxon>
        <taxon>Leotiomycetes</taxon>
        <taxon>Helotiales</taxon>
        <taxon>Lachnaceae</taxon>
        <taxon>Lachnellula</taxon>
    </lineage>
</organism>
<comment type="caution">
    <text evidence="4">The sequence shown here is derived from an EMBL/GenBank/DDBJ whole genome shotgun (WGS) entry which is preliminary data.</text>
</comment>
<dbReference type="Pfam" id="PF08624">
    <property type="entry name" value="CRC_subunit"/>
    <property type="match status" value="1"/>
</dbReference>
<dbReference type="GO" id="GO:0016586">
    <property type="term" value="C:RSC-type complex"/>
    <property type="evidence" value="ECO:0007669"/>
    <property type="project" value="TreeGrafter"/>
</dbReference>
<dbReference type="PANTHER" id="PTHR22597">
    <property type="entry name" value="POLYCOMB GROUP PROTEIN"/>
    <property type="match status" value="1"/>
</dbReference>
<sequence>MYSAQTTNGVGLGDSGTINPAALNSAESQEDLARAPFHAKGSRAYHAVFTTFRCIRSWLTFDRAGALTNPTASITANISPPNRGIKRSHSPDYGDLPPGDDLGDDGDSRVPRKRGRPMKSKPPGTVTESLNQSSMPHPQNVPPQTPQSQTAPLPPQLSSITPTQASPPKTTPTKTVIKALPTVRDHTTDQLGPAGDEYIPREYDEAGEKKVTETGLLQEGREYRCRTFFVPNRGDKLFMLATECARVLGYRDSYLLFNKNRSLYKIIATQAEKEDLIHQEILPFSYRSRQIAIVTAKSMFRQFGSRVIVNGRRVRDDYWETKARKQGFTEEDMAGEKRPGAAKARDAAAAEANANASMALGHHGDIVYSSSPAHFSHPQPQAIQSGMIGAPGSATTLPMITLAPEQPEMRLRDYSHIQRPRQEINGPAYQDRTQTSPPTELLTHAHQTAEYNKQVNAQRSRSGEYIDRRWRTPHDAPQSNVVQQPIGSNDGLPTTQALHSPRTSQSGIQQPAMSQQNPQHIMPGQSYSQPTHQQTPIAQSPMRAPSQGSMRSDQLGRTSNLPMGSSNLSQGANPYGFNPQSQMWPPSQPQQSPQHFPSFTHSQQSPHIQQSPHQPPPQLRHSGSNPQMQPALQYPGMQGLGQGYPAPGRGLYQPDQGAQQFMQPSTSGPQTGAQGWAPQQQPGSGGNWGWAGQSQ</sequence>
<dbReference type="AlphaFoldDB" id="A0A7D8UWE8"/>
<gene>
    <name evidence="4" type="primary">rsc7_1</name>
    <name evidence="4" type="ORF">LCER1_G000916</name>
</gene>
<feature type="region of interest" description="Disordered" evidence="3">
    <location>
        <begin position="72"/>
        <end position="176"/>
    </location>
</feature>
<evidence type="ECO:0000256" key="3">
    <source>
        <dbReference type="SAM" id="MobiDB-lite"/>
    </source>
</evidence>
<evidence type="ECO:0000256" key="2">
    <source>
        <dbReference type="ARBA" id="ARBA00023163"/>
    </source>
</evidence>
<feature type="region of interest" description="Disordered" evidence="3">
    <location>
        <begin position="469"/>
        <end position="695"/>
    </location>
</feature>
<keyword evidence="5" id="KW-1185">Reference proteome</keyword>
<feature type="compositionally biased region" description="Polar residues" evidence="3">
    <location>
        <begin position="477"/>
        <end position="538"/>
    </location>
</feature>
<protein>
    <submittedName>
        <fullName evidence="4">Chromatin structure-remodeling complex subunit rsc7</fullName>
    </submittedName>
</protein>
<dbReference type="EMBL" id="QGMG01000074">
    <property type="protein sequence ID" value="TVY57781.1"/>
    <property type="molecule type" value="Genomic_DNA"/>
</dbReference>
<evidence type="ECO:0000313" key="4">
    <source>
        <dbReference type="EMBL" id="TVY57781.1"/>
    </source>
</evidence>
<proteinExistence type="predicted"/>
<dbReference type="InterPro" id="IPR013933">
    <property type="entry name" value="CRC_Rsc7/Swp82"/>
</dbReference>
<feature type="compositionally biased region" description="Polar residues" evidence="3">
    <location>
        <begin position="546"/>
        <end position="572"/>
    </location>
</feature>
<evidence type="ECO:0000256" key="1">
    <source>
        <dbReference type="ARBA" id="ARBA00023015"/>
    </source>
</evidence>
<dbReference type="OrthoDB" id="5598844at2759"/>
<dbReference type="PANTHER" id="PTHR22597:SF5">
    <property type="entry name" value="LOCALIZATION PROTEIN, PUTATIVE (AFU_ORTHOLOGUE AFUA_1G10600)-RELATED"/>
    <property type="match status" value="1"/>
</dbReference>
<feature type="compositionally biased region" description="Low complexity" evidence="3">
    <location>
        <begin position="161"/>
        <end position="175"/>
    </location>
</feature>